<evidence type="ECO:0000256" key="1">
    <source>
        <dbReference type="SAM" id="Phobius"/>
    </source>
</evidence>
<gene>
    <name evidence="2" type="ORF">ERS852491_00192</name>
</gene>
<organism evidence="2 3">
    <name type="scientific">Faecalicatena contorta</name>
    <dbReference type="NCBI Taxonomy" id="39482"/>
    <lineage>
        <taxon>Bacteria</taxon>
        <taxon>Bacillati</taxon>
        <taxon>Bacillota</taxon>
        <taxon>Clostridia</taxon>
        <taxon>Lachnospirales</taxon>
        <taxon>Lachnospiraceae</taxon>
        <taxon>Faecalicatena</taxon>
    </lineage>
</organism>
<keyword evidence="1" id="KW-0812">Transmembrane</keyword>
<dbReference type="STRING" id="39482.ERS852491_00192"/>
<dbReference type="PANTHER" id="PTHR37305:SF1">
    <property type="entry name" value="MEMBRANE PROTEIN"/>
    <property type="match status" value="1"/>
</dbReference>
<sequence length="267" mass="29896">MLNLIRCEFWKLKRKMFVQLVLAASFLFPIPLTAIIYYLNTAQNKYATKAAAFDALWQSVIGFGMLLLLPCILGIVAALLFFMERDNDTFKNLRTIPITSSQMVIAKCIVLLLLSIAFCISSTVASILCGFVFFGVTDILFKVLFSAIYGLLIAISALPLILLIIFFSRSYIFSIMLCVFYSVFNLLSTFSMTALPKWLVLTLPTPSIMLWGTQQMSSRTAINDTEDLQNFIQMGLIPSTPQLIITLGVIGVVSLLLAVYLYKKRSE</sequence>
<evidence type="ECO:0000313" key="2">
    <source>
        <dbReference type="EMBL" id="CUN66389.1"/>
    </source>
</evidence>
<dbReference type="AlphaFoldDB" id="A0A173YRV9"/>
<feature type="transmembrane region" description="Helical" evidence="1">
    <location>
        <begin position="20"/>
        <end position="40"/>
    </location>
</feature>
<proteinExistence type="predicted"/>
<dbReference type="Proteomes" id="UP000095544">
    <property type="component" value="Unassembled WGS sequence"/>
</dbReference>
<dbReference type="PANTHER" id="PTHR37305">
    <property type="entry name" value="INTEGRAL MEMBRANE PROTEIN-RELATED"/>
    <property type="match status" value="1"/>
</dbReference>
<dbReference type="Pfam" id="PF12730">
    <property type="entry name" value="ABC2_membrane_4"/>
    <property type="match status" value="1"/>
</dbReference>
<feature type="transmembrane region" description="Helical" evidence="1">
    <location>
        <begin position="139"/>
        <end position="164"/>
    </location>
</feature>
<accession>A0A173YRV9</accession>
<feature type="transmembrane region" description="Helical" evidence="1">
    <location>
        <begin position="243"/>
        <end position="262"/>
    </location>
</feature>
<feature type="transmembrane region" description="Helical" evidence="1">
    <location>
        <begin position="60"/>
        <end position="83"/>
    </location>
</feature>
<dbReference type="EMBL" id="CYZU01000001">
    <property type="protein sequence ID" value="CUN66389.1"/>
    <property type="molecule type" value="Genomic_DNA"/>
</dbReference>
<feature type="transmembrane region" description="Helical" evidence="1">
    <location>
        <begin position="171"/>
        <end position="195"/>
    </location>
</feature>
<evidence type="ECO:0000313" key="3">
    <source>
        <dbReference type="Proteomes" id="UP000095544"/>
    </source>
</evidence>
<keyword evidence="1" id="KW-0472">Membrane</keyword>
<dbReference type="GeneID" id="75069448"/>
<feature type="transmembrane region" description="Helical" evidence="1">
    <location>
        <begin position="104"/>
        <end position="133"/>
    </location>
</feature>
<name>A0A173YRV9_9FIRM</name>
<keyword evidence="1" id="KW-1133">Transmembrane helix</keyword>
<protein>
    <submittedName>
        <fullName evidence="2">Uncharacterized protein conserved in bacteria</fullName>
    </submittedName>
</protein>
<dbReference type="RefSeq" id="WP_044960734.1">
    <property type="nucleotide sequence ID" value="NZ_CYZU01000001.1"/>
</dbReference>
<reference evidence="2 3" key="1">
    <citation type="submission" date="2015-09" db="EMBL/GenBank/DDBJ databases">
        <authorList>
            <consortium name="Pathogen Informatics"/>
        </authorList>
    </citation>
    <scope>NUCLEOTIDE SEQUENCE [LARGE SCALE GENOMIC DNA]</scope>
    <source>
        <strain evidence="2 3">2789STDY5834876</strain>
    </source>
</reference>
<dbReference type="OrthoDB" id="2584645at2"/>